<evidence type="ECO:0000313" key="2">
    <source>
        <dbReference type="Proteomes" id="UP001229486"/>
    </source>
</evidence>
<organism evidence="1 2">
    <name type="scientific">Paraburkholderia caledonica</name>
    <dbReference type="NCBI Taxonomy" id="134536"/>
    <lineage>
        <taxon>Bacteria</taxon>
        <taxon>Pseudomonadati</taxon>
        <taxon>Pseudomonadota</taxon>
        <taxon>Betaproteobacteria</taxon>
        <taxon>Burkholderiales</taxon>
        <taxon>Burkholderiaceae</taxon>
        <taxon>Paraburkholderia</taxon>
    </lineage>
</organism>
<name>A0AB73IPQ7_9BURK</name>
<comment type="caution">
    <text evidence="1">The sequence shown here is derived from an EMBL/GenBank/DDBJ whole genome shotgun (WGS) entry which is preliminary data.</text>
</comment>
<sequence>MLESTLRLYADTQFASPYAMSVFVALQEK</sequence>
<dbReference type="Proteomes" id="UP001229486">
    <property type="component" value="Unassembled WGS sequence"/>
</dbReference>
<dbReference type="AlphaFoldDB" id="A0AB73IPQ7"/>
<evidence type="ECO:0008006" key="3">
    <source>
        <dbReference type="Google" id="ProtNLM"/>
    </source>
</evidence>
<reference evidence="1" key="1">
    <citation type="submission" date="2023-07" db="EMBL/GenBank/DDBJ databases">
        <title>Sorghum-associated microbial communities from plants grown in Nebraska, USA.</title>
        <authorList>
            <person name="Schachtman D."/>
        </authorList>
    </citation>
    <scope>NUCLEOTIDE SEQUENCE</scope>
    <source>
        <strain evidence="1">DS1061</strain>
    </source>
</reference>
<evidence type="ECO:0000313" key="1">
    <source>
        <dbReference type="EMBL" id="MDP9652005.1"/>
    </source>
</evidence>
<dbReference type="EMBL" id="JAURTK010000049">
    <property type="protein sequence ID" value="MDP9652005.1"/>
    <property type="molecule type" value="Genomic_DNA"/>
</dbReference>
<dbReference type="Gene3D" id="3.40.30.10">
    <property type="entry name" value="Glutaredoxin"/>
    <property type="match status" value="1"/>
</dbReference>
<accession>A0AB73IPQ7</accession>
<protein>
    <recommendedName>
        <fullName evidence="3">Glutathione S-transferase</fullName>
    </recommendedName>
</protein>
<proteinExistence type="predicted"/>
<gene>
    <name evidence="1" type="ORF">J2793_007480</name>
</gene>